<feature type="domain" description="YbaK/aminoacyl-tRNA synthetase-associated" evidence="2">
    <location>
        <begin position="10"/>
        <end position="125"/>
    </location>
</feature>
<gene>
    <name evidence="3" type="ORF">GCM10007895_32320</name>
</gene>
<dbReference type="InterPro" id="IPR040285">
    <property type="entry name" value="ProX/PRXD1"/>
</dbReference>
<organism evidence="3 4">
    <name type="scientific">Paraferrimonas sedimenticola</name>
    <dbReference type="NCBI Taxonomy" id="375674"/>
    <lineage>
        <taxon>Bacteria</taxon>
        <taxon>Pseudomonadati</taxon>
        <taxon>Pseudomonadota</taxon>
        <taxon>Gammaproteobacteria</taxon>
        <taxon>Alteromonadales</taxon>
        <taxon>Ferrimonadaceae</taxon>
        <taxon>Paraferrimonas</taxon>
    </lineage>
</organism>
<protein>
    <recommendedName>
        <fullName evidence="2">YbaK/aminoacyl-tRNA synthetase-associated domain-containing protein</fullName>
    </recommendedName>
</protein>
<proteinExistence type="inferred from homology"/>
<dbReference type="GO" id="GO:0002161">
    <property type="term" value="F:aminoacyl-tRNA deacylase activity"/>
    <property type="evidence" value="ECO:0007669"/>
    <property type="project" value="InterPro"/>
</dbReference>
<dbReference type="EMBL" id="BSNC01000012">
    <property type="protein sequence ID" value="GLP97925.1"/>
    <property type="molecule type" value="Genomic_DNA"/>
</dbReference>
<dbReference type="Proteomes" id="UP001161422">
    <property type="component" value="Unassembled WGS sequence"/>
</dbReference>
<evidence type="ECO:0000259" key="2">
    <source>
        <dbReference type="Pfam" id="PF04073"/>
    </source>
</evidence>
<keyword evidence="4" id="KW-1185">Reference proteome</keyword>
<dbReference type="PANTHER" id="PTHR31423">
    <property type="entry name" value="YBAK DOMAIN-CONTAINING PROTEIN"/>
    <property type="match status" value="1"/>
</dbReference>
<reference evidence="3" key="2">
    <citation type="submission" date="2023-01" db="EMBL/GenBank/DDBJ databases">
        <title>Draft genome sequence of Paraferrimonas sedimenticola strain NBRC 101628.</title>
        <authorList>
            <person name="Sun Q."/>
            <person name="Mori K."/>
        </authorList>
    </citation>
    <scope>NUCLEOTIDE SEQUENCE</scope>
    <source>
        <strain evidence="3">NBRC 101628</strain>
    </source>
</reference>
<accession>A0AA37RYW8</accession>
<evidence type="ECO:0000256" key="1">
    <source>
        <dbReference type="ARBA" id="ARBA00010201"/>
    </source>
</evidence>
<name>A0AA37RYW8_9GAMM</name>
<comment type="caution">
    <text evidence="3">The sequence shown here is derived from an EMBL/GenBank/DDBJ whole genome shotgun (WGS) entry which is preliminary data.</text>
</comment>
<dbReference type="InterPro" id="IPR036754">
    <property type="entry name" value="YbaK/aa-tRNA-synt-asso_dom_sf"/>
</dbReference>
<sequence>MQHAPLASSRCADVLGVERPGVRLKNLFLRDNYGRQHFILVIPYDKQVDLKALSKQMQLSRLGFASKERLARYLATEPGHLSLLNWWADKQHAVKLWLDESLDPQQIWQCHPFDNRYTALVDPQQRLAFFRALKRQPQVISVPSIRE</sequence>
<dbReference type="Pfam" id="PF04073">
    <property type="entry name" value="tRNA_edit"/>
    <property type="match status" value="1"/>
</dbReference>
<evidence type="ECO:0000313" key="3">
    <source>
        <dbReference type="EMBL" id="GLP97925.1"/>
    </source>
</evidence>
<evidence type="ECO:0000313" key="4">
    <source>
        <dbReference type="Proteomes" id="UP001161422"/>
    </source>
</evidence>
<dbReference type="Gene3D" id="3.90.960.10">
    <property type="entry name" value="YbaK/aminoacyl-tRNA synthetase-associated domain"/>
    <property type="match status" value="1"/>
</dbReference>
<reference evidence="3" key="1">
    <citation type="journal article" date="2014" name="Int. J. Syst. Evol. Microbiol.">
        <title>Complete genome sequence of Corynebacterium casei LMG S-19264T (=DSM 44701T), isolated from a smear-ripened cheese.</title>
        <authorList>
            <consortium name="US DOE Joint Genome Institute (JGI-PGF)"/>
            <person name="Walter F."/>
            <person name="Albersmeier A."/>
            <person name="Kalinowski J."/>
            <person name="Ruckert C."/>
        </authorList>
    </citation>
    <scope>NUCLEOTIDE SEQUENCE</scope>
    <source>
        <strain evidence="3">NBRC 101628</strain>
    </source>
</reference>
<dbReference type="InterPro" id="IPR007214">
    <property type="entry name" value="YbaK/aa-tRNA-synth-assoc-dom"/>
</dbReference>
<dbReference type="AlphaFoldDB" id="A0AA37RYW8"/>
<comment type="similarity">
    <text evidence="1">Belongs to the PRORSD1 family.</text>
</comment>
<dbReference type="SUPFAM" id="SSF55826">
    <property type="entry name" value="YbaK/ProRS associated domain"/>
    <property type="match status" value="1"/>
</dbReference>
<dbReference type="PANTHER" id="PTHR31423:SF3">
    <property type="entry name" value="PROLYL-TRNA SYNTHETASE ASSOCIATED DOMAIN-CONTAINING PROTEIN 1-RELATED"/>
    <property type="match status" value="1"/>
</dbReference>